<name>A0A2H3J6R7_WOLCO</name>
<protein>
    <submittedName>
        <fullName evidence="1">Uncharacterized protein</fullName>
    </submittedName>
</protein>
<reference evidence="1 2" key="1">
    <citation type="journal article" date="2012" name="Science">
        <title>The Paleozoic origin of enzymatic lignin decomposition reconstructed from 31 fungal genomes.</title>
        <authorList>
            <person name="Floudas D."/>
            <person name="Binder M."/>
            <person name="Riley R."/>
            <person name="Barry K."/>
            <person name="Blanchette R.A."/>
            <person name="Henrissat B."/>
            <person name="Martinez A.T."/>
            <person name="Otillar R."/>
            <person name="Spatafora J.W."/>
            <person name="Yadav J.S."/>
            <person name="Aerts A."/>
            <person name="Benoit I."/>
            <person name="Boyd A."/>
            <person name="Carlson A."/>
            <person name="Copeland A."/>
            <person name="Coutinho P.M."/>
            <person name="de Vries R.P."/>
            <person name="Ferreira P."/>
            <person name="Findley K."/>
            <person name="Foster B."/>
            <person name="Gaskell J."/>
            <person name="Glotzer D."/>
            <person name="Gorecki P."/>
            <person name="Heitman J."/>
            <person name="Hesse C."/>
            <person name="Hori C."/>
            <person name="Igarashi K."/>
            <person name="Jurgens J.A."/>
            <person name="Kallen N."/>
            <person name="Kersten P."/>
            <person name="Kohler A."/>
            <person name="Kuees U."/>
            <person name="Kumar T.K.A."/>
            <person name="Kuo A."/>
            <person name="LaButti K."/>
            <person name="Larrondo L.F."/>
            <person name="Lindquist E."/>
            <person name="Ling A."/>
            <person name="Lombard V."/>
            <person name="Lucas S."/>
            <person name="Lundell T."/>
            <person name="Martin R."/>
            <person name="McLaughlin D.J."/>
            <person name="Morgenstern I."/>
            <person name="Morin E."/>
            <person name="Murat C."/>
            <person name="Nagy L.G."/>
            <person name="Nolan M."/>
            <person name="Ohm R.A."/>
            <person name="Patyshakuliyeva A."/>
            <person name="Rokas A."/>
            <person name="Ruiz-Duenas F.J."/>
            <person name="Sabat G."/>
            <person name="Salamov A."/>
            <person name="Samejima M."/>
            <person name="Schmutz J."/>
            <person name="Slot J.C."/>
            <person name="St John F."/>
            <person name="Stenlid J."/>
            <person name="Sun H."/>
            <person name="Sun S."/>
            <person name="Syed K."/>
            <person name="Tsang A."/>
            <person name="Wiebenga A."/>
            <person name="Young D."/>
            <person name="Pisabarro A."/>
            <person name="Eastwood D.C."/>
            <person name="Martin F."/>
            <person name="Cullen D."/>
            <person name="Grigoriev I.V."/>
            <person name="Hibbett D.S."/>
        </authorList>
    </citation>
    <scope>NUCLEOTIDE SEQUENCE [LARGE SCALE GENOMIC DNA]</scope>
    <source>
        <strain evidence="1 2">MD-104</strain>
    </source>
</reference>
<keyword evidence="2" id="KW-1185">Reference proteome</keyword>
<accession>A0A2H3J6R7</accession>
<sequence length="181" mass="18972">MVRPRFNRNNRPNANCPVLPAVLAPHTNDARPEPVVDGACPGGAHQVAPAHGNNALPPAAAAGPVEGAVQAGAIPAISATRIPLKKGEYATMENIFKMSDAARGSVSNKDIASFLYAVGFVDNRSKGNGSARGAKHTATGDTIHIHIHRGTPSAGVVNRLRRDLEDNFHWSAESFVEATST</sequence>
<dbReference type="EMBL" id="KB467831">
    <property type="protein sequence ID" value="PCH34429.1"/>
    <property type="molecule type" value="Genomic_DNA"/>
</dbReference>
<dbReference type="Proteomes" id="UP000218811">
    <property type="component" value="Unassembled WGS sequence"/>
</dbReference>
<gene>
    <name evidence="1" type="ORF">WOLCODRAFT_148481</name>
</gene>
<evidence type="ECO:0000313" key="2">
    <source>
        <dbReference type="Proteomes" id="UP000218811"/>
    </source>
</evidence>
<organism evidence="1 2">
    <name type="scientific">Wolfiporia cocos (strain MD-104)</name>
    <name type="common">Brown rot fungus</name>
    <dbReference type="NCBI Taxonomy" id="742152"/>
    <lineage>
        <taxon>Eukaryota</taxon>
        <taxon>Fungi</taxon>
        <taxon>Dikarya</taxon>
        <taxon>Basidiomycota</taxon>
        <taxon>Agaricomycotina</taxon>
        <taxon>Agaricomycetes</taxon>
        <taxon>Polyporales</taxon>
        <taxon>Phaeolaceae</taxon>
        <taxon>Wolfiporia</taxon>
    </lineage>
</organism>
<dbReference type="AlphaFoldDB" id="A0A2H3J6R7"/>
<proteinExistence type="predicted"/>
<evidence type="ECO:0000313" key="1">
    <source>
        <dbReference type="EMBL" id="PCH34429.1"/>
    </source>
</evidence>